<keyword evidence="2" id="KW-1185">Reference proteome</keyword>
<proteinExistence type="predicted"/>
<evidence type="ECO:0000313" key="1">
    <source>
        <dbReference type="EMBL" id="KAJ2801021.1"/>
    </source>
</evidence>
<gene>
    <name evidence="1" type="ORF">H4S07_005037</name>
</gene>
<organism evidence="1 2">
    <name type="scientific">Coemansia furcata</name>
    <dbReference type="NCBI Taxonomy" id="417177"/>
    <lineage>
        <taxon>Eukaryota</taxon>
        <taxon>Fungi</taxon>
        <taxon>Fungi incertae sedis</taxon>
        <taxon>Zoopagomycota</taxon>
        <taxon>Kickxellomycotina</taxon>
        <taxon>Kickxellomycetes</taxon>
        <taxon>Kickxellales</taxon>
        <taxon>Kickxellaceae</taxon>
        <taxon>Coemansia</taxon>
    </lineage>
</organism>
<dbReference type="Proteomes" id="UP001140096">
    <property type="component" value="Unassembled WGS sequence"/>
</dbReference>
<name>A0ACC1L4I9_9FUNG</name>
<evidence type="ECO:0000313" key="2">
    <source>
        <dbReference type="Proteomes" id="UP001140096"/>
    </source>
</evidence>
<accession>A0ACC1L4I9</accession>
<sequence length="215" mass="23882">MRPDPHKQKASRRYQAKHRTAAPVSVQEAPQARSAEQNAYSEEFSDTSDNAEVREEEDINEFLKYLKDESQRVSTEQSAVYFQLRAESESVELGAHNEGMWQRLLDVDWDSSLKSVVTGTTLQELLDADYEFAPTDEVRESDDVALEVKPATQSSAQVCNITRQLNTVELAPNAKSLTPGQPAAPPPMATNRQGSAIIKGSQPTDDLEAFLDDLL</sequence>
<reference evidence="1" key="1">
    <citation type="submission" date="2022-07" db="EMBL/GenBank/DDBJ databases">
        <title>Phylogenomic reconstructions and comparative analyses of Kickxellomycotina fungi.</title>
        <authorList>
            <person name="Reynolds N.K."/>
            <person name="Stajich J.E."/>
            <person name="Barry K."/>
            <person name="Grigoriev I.V."/>
            <person name="Crous P."/>
            <person name="Smith M.E."/>
        </authorList>
    </citation>
    <scope>NUCLEOTIDE SEQUENCE</scope>
    <source>
        <strain evidence="1">CBS 102833</strain>
    </source>
</reference>
<protein>
    <submittedName>
        <fullName evidence="1">Uncharacterized protein</fullName>
    </submittedName>
</protein>
<dbReference type="EMBL" id="JANBUP010002288">
    <property type="protein sequence ID" value="KAJ2801021.1"/>
    <property type="molecule type" value="Genomic_DNA"/>
</dbReference>
<comment type="caution">
    <text evidence="1">The sequence shown here is derived from an EMBL/GenBank/DDBJ whole genome shotgun (WGS) entry which is preliminary data.</text>
</comment>